<proteinExistence type="predicted"/>
<dbReference type="GO" id="GO:0003677">
    <property type="term" value="F:DNA binding"/>
    <property type="evidence" value="ECO:0007669"/>
    <property type="project" value="InterPro"/>
</dbReference>
<name>A0A7W3Y7I3_9GAMM</name>
<sequence length="186" mass="20329">MTKTLTCTECGSGTLHPATWESDFRHGDVMLHVADLECYRCNMCGADPVFTDQIRRNQLKIADAKRVHDGLLTGAQIRAVRERLGLTQSQASEVFGGGANAFSKYERGDVMQSVAMDRLLKVADFVPGVMDFLRIEAGIVPAGWVTGAGYVQAGSIGISQAQLQSVQLSGQGVCVRFDDYRERRRA</sequence>
<dbReference type="InterPro" id="IPR032758">
    <property type="entry name" value="MqsA/HigA-2"/>
</dbReference>
<dbReference type="InterPro" id="IPR001387">
    <property type="entry name" value="Cro/C1-type_HTH"/>
</dbReference>
<evidence type="ECO:0000259" key="1">
    <source>
        <dbReference type="PROSITE" id="PS50943"/>
    </source>
</evidence>
<dbReference type="Pfam" id="PF15731">
    <property type="entry name" value="MqsA_antitoxin"/>
    <property type="match status" value="1"/>
</dbReference>
<dbReference type="NCBIfam" id="TIGR03830">
    <property type="entry name" value="CxxCG_CxxCG_HTH"/>
    <property type="match status" value="1"/>
</dbReference>
<dbReference type="SUPFAM" id="SSF47413">
    <property type="entry name" value="lambda repressor-like DNA-binding domains"/>
    <property type="match status" value="1"/>
</dbReference>
<protein>
    <submittedName>
        <fullName evidence="2">Type II toxin-antitoxin system MqsA family antitoxin</fullName>
    </submittedName>
</protein>
<dbReference type="AlphaFoldDB" id="A0A7W3Y7I3"/>
<dbReference type="Gene3D" id="1.10.260.40">
    <property type="entry name" value="lambda repressor-like DNA-binding domains"/>
    <property type="match status" value="1"/>
</dbReference>
<gene>
    <name evidence="2" type="ORF">H4F98_16040</name>
</gene>
<accession>A0A7W3Y7I3</accession>
<dbReference type="CDD" id="cd00093">
    <property type="entry name" value="HTH_XRE"/>
    <property type="match status" value="1"/>
</dbReference>
<feature type="domain" description="HTH cro/C1-type" evidence="1">
    <location>
        <begin position="77"/>
        <end position="108"/>
    </location>
</feature>
<evidence type="ECO:0000313" key="3">
    <source>
        <dbReference type="Proteomes" id="UP000523196"/>
    </source>
</evidence>
<comment type="caution">
    <text evidence="2">The sequence shown here is derived from an EMBL/GenBank/DDBJ whole genome shotgun (WGS) entry which is preliminary data.</text>
</comment>
<dbReference type="PROSITE" id="PS50943">
    <property type="entry name" value="HTH_CROC1"/>
    <property type="match status" value="1"/>
</dbReference>
<dbReference type="RefSeq" id="WP_182688841.1">
    <property type="nucleotide sequence ID" value="NZ_JACHTF010000024.1"/>
</dbReference>
<dbReference type="Proteomes" id="UP000523196">
    <property type="component" value="Unassembled WGS sequence"/>
</dbReference>
<keyword evidence="3" id="KW-1185">Reference proteome</keyword>
<dbReference type="SMART" id="SM00530">
    <property type="entry name" value="HTH_XRE"/>
    <property type="match status" value="1"/>
</dbReference>
<reference evidence="2 3" key="1">
    <citation type="submission" date="2020-08" db="EMBL/GenBank/DDBJ databases">
        <authorList>
            <person name="Xu S."/>
            <person name="Li A."/>
        </authorList>
    </citation>
    <scope>NUCLEOTIDE SEQUENCE [LARGE SCALE GENOMIC DNA]</scope>
    <source>
        <strain evidence="2 3">119BY6-57</strain>
    </source>
</reference>
<dbReference type="InterPro" id="IPR022452">
    <property type="entry name" value="MqsA"/>
</dbReference>
<dbReference type="InterPro" id="IPR010982">
    <property type="entry name" value="Lambda_DNA-bd_dom_sf"/>
</dbReference>
<organism evidence="2 3">
    <name type="scientific">Marilutibacter spongiae</name>
    <dbReference type="NCBI Taxonomy" id="2025720"/>
    <lineage>
        <taxon>Bacteria</taxon>
        <taxon>Pseudomonadati</taxon>
        <taxon>Pseudomonadota</taxon>
        <taxon>Gammaproteobacteria</taxon>
        <taxon>Lysobacterales</taxon>
        <taxon>Lysobacteraceae</taxon>
        <taxon>Marilutibacter</taxon>
    </lineage>
</organism>
<evidence type="ECO:0000313" key="2">
    <source>
        <dbReference type="EMBL" id="MBB1062085.1"/>
    </source>
</evidence>
<dbReference type="EMBL" id="JACHTF010000024">
    <property type="protein sequence ID" value="MBB1062085.1"/>
    <property type="molecule type" value="Genomic_DNA"/>
</dbReference>